<organism evidence="7 8">
    <name type="scientific">Bacteroides graminisolvens DSM 19988 = JCM 15093</name>
    <dbReference type="NCBI Taxonomy" id="1121097"/>
    <lineage>
        <taxon>Bacteria</taxon>
        <taxon>Pseudomonadati</taxon>
        <taxon>Bacteroidota</taxon>
        <taxon>Bacteroidia</taxon>
        <taxon>Bacteroidales</taxon>
        <taxon>Bacteroidaceae</taxon>
        <taxon>Bacteroides</taxon>
    </lineage>
</organism>
<dbReference type="EMBL" id="BAJS01000017">
    <property type="protein sequence ID" value="GAK37273.1"/>
    <property type="molecule type" value="Genomic_DNA"/>
</dbReference>
<evidence type="ECO:0000313" key="7">
    <source>
        <dbReference type="EMBL" id="GAK37273.1"/>
    </source>
</evidence>
<dbReference type="eggNOG" id="COG1560">
    <property type="taxonomic scope" value="Bacteria"/>
</dbReference>
<sequence>MNKNEIRTQIVEVARKYAVDKLASTFEKNELKSYHILSANLLKFMPDISASDHKNIYQNLLKLKILENIPEYFKTFDLNNFFANLSPDKFSKDLPTIYISYHLGAFRTAILPMVKNNINIVIVIDSSIYPMEDLEKSLGAHFSLAKEIFPTSTTNLKILASNNKNTIIELMDRINKNYSILTYIDWSSGFENNNTSSNVVVNFFNEKISVRQSLAYLSFYSKCPIVPLISYYSEDYEPNWVLFDSINPSNFLNVQEYTQYTMQQLFMNLEGMILKHYSQWQGWFHIHKLVLPQKTVITHVGDFTPNIPYKLNDYSGLFIIQDSYFVINKLTYKIVKLTKELYDILFSGNRLNESTVDLKVLKQLYNNGIIVGY</sequence>
<keyword evidence="4" id="KW-0808">Transferase</keyword>
<keyword evidence="8" id="KW-1185">Reference proteome</keyword>
<evidence type="ECO:0000256" key="2">
    <source>
        <dbReference type="ARBA" id="ARBA00022475"/>
    </source>
</evidence>
<dbReference type="GO" id="GO:0016746">
    <property type="term" value="F:acyltransferase activity"/>
    <property type="evidence" value="ECO:0007669"/>
    <property type="project" value="UniProtKB-KW"/>
</dbReference>
<evidence type="ECO:0000256" key="5">
    <source>
        <dbReference type="ARBA" id="ARBA00023136"/>
    </source>
</evidence>
<reference evidence="7 8" key="1">
    <citation type="journal article" date="2015" name="Microbes Environ.">
        <title>Distribution and evolution of nitrogen fixation genes in the phylum bacteroidetes.</title>
        <authorList>
            <person name="Inoue J."/>
            <person name="Oshima K."/>
            <person name="Suda W."/>
            <person name="Sakamoto M."/>
            <person name="Iino T."/>
            <person name="Noda S."/>
            <person name="Hongoh Y."/>
            <person name="Hattori M."/>
            <person name="Ohkuma M."/>
        </authorList>
    </citation>
    <scope>NUCLEOTIDE SEQUENCE [LARGE SCALE GENOMIC DNA]</scope>
    <source>
        <strain evidence="7 8">JCM 15093</strain>
    </source>
</reference>
<dbReference type="STRING" id="1121097.GCA_000428125_00910"/>
<evidence type="ECO:0000256" key="4">
    <source>
        <dbReference type="ARBA" id="ARBA00022679"/>
    </source>
</evidence>
<dbReference type="GO" id="GO:0005886">
    <property type="term" value="C:plasma membrane"/>
    <property type="evidence" value="ECO:0007669"/>
    <property type="project" value="UniProtKB-SubCell"/>
</dbReference>
<comment type="caution">
    <text evidence="7">The sequence shown here is derived from an EMBL/GenBank/DDBJ whole genome shotgun (WGS) entry which is preliminary data.</text>
</comment>
<dbReference type="InterPro" id="IPR004960">
    <property type="entry name" value="LipA_acyltrans"/>
</dbReference>
<comment type="subcellular location">
    <subcellularLocation>
        <location evidence="1">Cell inner membrane</location>
    </subcellularLocation>
</comment>
<protein>
    <submittedName>
        <fullName evidence="7">Uncharacterized protein</fullName>
    </submittedName>
</protein>
<keyword evidence="2" id="KW-1003">Cell membrane</keyword>
<dbReference type="OrthoDB" id="1373292at2"/>
<proteinExistence type="predicted"/>
<name>A0A069D2Y6_9BACE</name>
<accession>A0A069D2Y6</accession>
<dbReference type="Proteomes" id="UP000027601">
    <property type="component" value="Unassembled WGS sequence"/>
</dbReference>
<dbReference type="RefSeq" id="WP_024996986.1">
    <property type="nucleotide sequence ID" value="NZ_BAJS01000017.1"/>
</dbReference>
<dbReference type="Pfam" id="PF03279">
    <property type="entry name" value="Lip_A_acyltrans"/>
    <property type="match status" value="1"/>
</dbReference>
<evidence type="ECO:0000313" key="8">
    <source>
        <dbReference type="Proteomes" id="UP000027601"/>
    </source>
</evidence>
<keyword evidence="5" id="KW-0472">Membrane</keyword>
<keyword evidence="3" id="KW-0997">Cell inner membrane</keyword>
<gene>
    <name evidence="7" type="ORF">JCM15093_2514</name>
</gene>
<evidence type="ECO:0000256" key="1">
    <source>
        <dbReference type="ARBA" id="ARBA00004533"/>
    </source>
</evidence>
<dbReference type="GO" id="GO:0009247">
    <property type="term" value="P:glycolipid biosynthetic process"/>
    <property type="evidence" value="ECO:0007669"/>
    <property type="project" value="UniProtKB-ARBA"/>
</dbReference>
<evidence type="ECO:0000256" key="3">
    <source>
        <dbReference type="ARBA" id="ARBA00022519"/>
    </source>
</evidence>
<dbReference type="AlphaFoldDB" id="A0A069D2Y6"/>
<keyword evidence="6" id="KW-0012">Acyltransferase</keyword>
<evidence type="ECO:0000256" key="6">
    <source>
        <dbReference type="ARBA" id="ARBA00023315"/>
    </source>
</evidence>